<comment type="caution">
    <text evidence="5">The sequence shown here is derived from an EMBL/GenBank/DDBJ whole genome shotgun (WGS) entry which is preliminary data.</text>
</comment>
<evidence type="ECO:0000313" key="5">
    <source>
        <dbReference type="EMBL" id="MBR0599042.1"/>
    </source>
</evidence>
<evidence type="ECO:0000256" key="3">
    <source>
        <dbReference type="ARBA" id="ARBA00022801"/>
    </source>
</evidence>
<sequence>MENKFSMIGSKECRAFAMPDLIVQPEGNVIEGHAAVFNQVANIGGWFNEVIERGAFDKTDFTDVLFSINHDLSKIPLARSRNNNENSTLFLKIDEEGLYSRASLDTDNNTEAKALYSAVERKDITGMSFIFYVRDEVWEDLDTDMPTRRITDIAKVIEISAVNFPAYPQTDINSRSESLDSVREKLDSLKADYINKQNALALEQRKKEIILKTFM</sequence>
<proteinExistence type="predicted"/>
<reference evidence="5" key="2">
    <citation type="submission" date="2021-04" db="EMBL/GenBank/DDBJ databases">
        <authorList>
            <person name="Liu J."/>
        </authorList>
    </citation>
    <scope>NUCLEOTIDE SEQUENCE</scope>
    <source>
        <strain evidence="5">BAD-6</strain>
    </source>
</reference>
<feature type="domain" description="Prohead serine protease" evidence="4">
    <location>
        <begin position="27"/>
        <end position="183"/>
    </location>
</feature>
<dbReference type="GO" id="GO:0008233">
    <property type="term" value="F:peptidase activity"/>
    <property type="evidence" value="ECO:0007669"/>
    <property type="project" value="UniProtKB-KW"/>
</dbReference>
<keyword evidence="1" id="KW-1188">Viral release from host cell</keyword>
<evidence type="ECO:0000256" key="1">
    <source>
        <dbReference type="ARBA" id="ARBA00022612"/>
    </source>
</evidence>
<name>A0A8J7W1E5_9FIRM</name>
<reference evidence="5" key="1">
    <citation type="submission" date="2021-04" db="EMBL/GenBank/DDBJ databases">
        <title>Sinoanaerobacter chloroacetimidivorans sp. nov., an obligate anaerobic bacterium isolated from anaerobic sludge.</title>
        <authorList>
            <person name="Bao Y."/>
        </authorList>
    </citation>
    <scope>NUCLEOTIDE SEQUENCE</scope>
    <source>
        <strain evidence="5">BAD-6</strain>
    </source>
</reference>
<keyword evidence="2 5" id="KW-0645">Protease</keyword>
<dbReference type="RefSeq" id="WP_227019177.1">
    <property type="nucleotide sequence ID" value="NZ_JAGSND010000010.1"/>
</dbReference>
<dbReference type="NCBIfam" id="TIGR01543">
    <property type="entry name" value="proheadase_HK97"/>
    <property type="match status" value="1"/>
</dbReference>
<accession>A0A8J7W1E5</accession>
<keyword evidence="3" id="KW-0378">Hydrolase</keyword>
<organism evidence="5 6">
    <name type="scientific">Sinanaerobacter chloroacetimidivorans</name>
    <dbReference type="NCBI Taxonomy" id="2818044"/>
    <lineage>
        <taxon>Bacteria</taxon>
        <taxon>Bacillati</taxon>
        <taxon>Bacillota</taxon>
        <taxon>Clostridia</taxon>
        <taxon>Peptostreptococcales</taxon>
        <taxon>Anaerovoracaceae</taxon>
        <taxon>Sinanaerobacter</taxon>
    </lineage>
</organism>
<keyword evidence="6" id="KW-1185">Reference proteome</keyword>
<gene>
    <name evidence="5" type="ORF">KCX82_14225</name>
</gene>
<evidence type="ECO:0000313" key="6">
    <source>
        <dbReference type="Proteomes" id="UP000675664"/>
    </source>
</evidence>
<dbReference type="Pfam" id="PF04586">
    <property type="entry name" value="Peptidase_S78"/>
    <property type="match status" value="1"/>
</dbReference>
<dbReference type="InterPro" id="IPR054613">
    <property type="entry name" value="Peptidase_S78_dom"/>
</dbReference>
<evidence type="ECO:0000256" key="2">
    <source>
        <dbReference type="ARBA" id="ARBA00022670"/>
    </source>
</evidence>
<dbReference type="InterPro" id="IPR006433">
    <property type="entry name" value="Prohead_protease"/>
</dbReference>
<dbReference type="EMBL" id="JAGSND010000010">
    <property type="protein sequence ID" value="MBR0599042.1"/>
    <property type="molecule type" value="Genomic_DNA"/>
</dbReference>
<dbReference type="Proteomes" id="UP000675664">
    <property type="component" value="Unassembled WGS sequence"/>
</dbReference>
<protein>
    <submittedName>
        <fullName evidence="5">HK97 family phage prohead protease</fullName>
    </submittedName>
</protein>
<dbReference type="AlphaFoldDB" id="A0A8J7W1E5"/>
<evidence type="ECO:0000259" key="4">
    <source>
        <dbReference type="Pfam" id="PF04586"/>
    </source>
</evidence>
<dbReference type="GO" id="GO:0006508">
    <property type="term" value="P:proteolysis"/>
    <property type="evidence" value="ECO:0007669"/>
    <property type="project" value="UniProtKB-KW"/>
</dbReference>